<dbReference type="Proteomes" id="UP000199440">
    <property type="component" value="Unassembled WGS sequence"/>
</dbReference>
<sequence length="914" mass="104386">MRAIFLCFLFLGSLSQAQTQVLLDIIDSDFTVENKQRKLDSLLKVDEKTLSPIDLADLYHNIASQWYYQKWLDDGNQSDISNTISYTQQAAKIKRKIDTLHIDSFGQTLYNLGFFQSMNDEFFQAIETNLELVDLGSTGDFYLDANQQLSMLYLTVGDFYKALNRFKELQFLYKKKDEMSQEELLRFADLNLLIAETYAEMGYIEHSDEIKTNLIRADSILNEIKEVPQIYRSSIDHVEGNRLAEVGNHLEATGRFRKVLSRAEFLDSENLGKIYNGLALSEIQLKMYDSALIDLNKAISLDPDYTLPYESLGDLYLAQNKFKEGLISYQKAIVYAIDKTREVNYENLISLEDLDLATEKIKLLNHIISKANGWLKYYQYDNNKKYLLYALETFALADQLVDIIRSESTEYQSKLFWREKGASLYMKAVEVSYLLDRPEDAYYYMERNKALLLLEDVSNEQAKDIARLPDSIAKKEFDLKRAIFLSENELQLNLSKSSNEIETLRQKVYSNKRHYEQFAKALATAFPQYANLKKKVDILPHSDFKKTYLTNDEVVLQYILNDEQGYGLLNSTDQTIFFKLDDCKILNGKIFLLYEKLTDFVSSKNKIVEYQNLSNEIYKALVPEKVYQAIRGKKLTIVTDYILQQLPFEGLMVNVDKGNYLIEEVETRYAYSMSYLDIKTKVSHRPENELLGIAPVQFTALGLPRLAFSGAEVVEVEKIYHGISLLNGNATKSTLLSAVNNYKIVHLSTHADVGENGNPWIAFSDTKLFLNEIYATKNQADMVVLSACNTSLGELKKGEGAMSLARGFFHAGAKSVVSSLWTINDKASKDIMVAFYNGLNEGLTKAAALRKAKIDYINTYRGTNISPSFWAALIVIGDNSPLRSNNAPIIPWLWSVTAVIVLGAVLLLLYCRRR</sequence>
<feature type="signal peptide" evidence="3">
    <location>
        <begin position="1"/>
        <end position="17"/>
    </location>
</feature>
<keyword evidence="2" id="KW-0812">Transmembrane</keyword>
<feature type="repeat" description="TPR" evidence="1">
    <location>
        <begin position="272"/>
        <end position="305"/>
    </location>
</feature>
<dbReference type="Pfam" id="PF13181">
    <property type="entry name" value="TPR_8"/>
    <property type="match status" value="1"/>
</dbReference>
<feature type="transmembrane region" description="Helical" evidence="2">
    <location>
        <begin position="889"/>
        <end position="911"/>
    </location>
</feature>
<dbReference type="PROSITE" id="PS50005">
    <property type="entry name" value="TPR"/>
    <property type="match status" value="1"/>
</dbReference>
<accession>A0A1G9UWF9</accession>
<dbReference type="PANTHER" id="PTHR10098">
    <property type="entry name" value="RAPSYN-RELATED"/>
    <property type="match status" value="1"/>
</dbReference>
<dbReference type="SMART" id="SM00028">
    <property type="entry name" value="TPR"/>
    <property type="match status" value="2"/>
</dbReference>
<reference evidence="5 6" key="1">
    <citation type="submission" date="2016-10" db="EMBL/GenBank/DDBJ databases">
        <authorList>
            <person name="de Groot N.N."/>
        </authorList>
    </citation>
    <scope>NUCLEOTIDE SEQUENCE [LARGE SCALE GENOMIC DNA]</scope>
    <source>
        <strain evidence="5 6">DSM 19886</strain>
    </source>
</reference>
<evidence type="ECO:0000256" key="3">
    <source>
        <dbReference type="SAM" id="SignalP"/>
    </source>
</evidence>
<name>A0A1G9UWF9_9FLAO</name>
<evidence type="ECO:0000313" key="5">
    <source>
        <dbReference type="EMBL" id="SDM64263.1"/>
    </source>
</evidence>
<dbReference type="InterPro" id="IPR024983">
    <property type="entry name" value="CHAT_dom"/>
</dbReference>
<dbReference type="Pfam" id="PF12770">
    <property type="entry name" value="CHAT"/>
    <property type="match status" value="1"/>
</dbReference>
<feature type="domain" description="CHAT" evidence="4">
    <location>
        <begin position="612"/>
        <end position="878"/>
    </location>
</feature>
<dbReference type="STRING" id="192904.SAMN04488514_1127"/>
<dbReference type="AlphaFoldDB" id="A0A1G9UWF9"/>
<dbReference type="Gene3D" id="1.25.40.10">
    <property type="entry name" value="Tetratricopeptide repeat domain"/>
    <property type="match status" value="2"/>
</dbReference>
<dbReference type="SUPFAM" id="SSF48452">
    <property type="entry name" value="TPR-like"/>
    <property type="match status" value="1"/>
</dbReference>
<feature type="chain" id="PRO_5011478608" evidence="3">
    <location>
        <begin position="18"/>
        <end position="914"/>
    </location>
</feature>
<gene>
    <name evidence="5" type="ORF">SAMN04488514_1127</name>
</gene>
<dbReference type="RefSeq" id="WP_089893223.1">
    <property type="nucleotide sequence ID" value="NZ_FNGV01000012.1"/>
</dbReference>
<dbReference type="InterPro" id="IPR011990">
    <property type="entry name" value="TPR-like_helical_dom_sf"/>
</dbReference>
<dbReference type="EMBL" id="FNGV01000012">
    <property type="protein sequence ID" value="SDM64263.1"/>
    <property type="molecule type" value="Genomic_DNA"/>
</dbReference>
<keyword evidence="1" id="KW-0802">TPR repeat</keyword>
<dbReference type="InterPro" id="IPR019734">
    <property type="entry name" value="TPR_rpt"/>
</dbReference>
<keyword evidence="2" id="KW-1133">Transmembrane helix</keyword>
<keyword evidence="6" id="KW-1185">Reference proteome</keyword>
<proteinExistence type="predicted"/>
<evidence type="ECO:0000259" key="4">
    <source>
        <dbReference type="Pfam" id="PF12770"/>
    </source>
</evidence>
<evidence type="ECO:0000256" key="1">
    <source>
        <dbReference type="PROSITE-ProRule" id="PRU00339"/>
    </source>
</evidence>
<evidence type="ECO:0000256" key="2">
    <source>
        <dbReference type="SAM" id="Phobius"/>
    </source>
</evidence>
<keyword evidence="2" id="KW-0472">Membrane</keyword>
<evidence type="ECO:0000313" key="6">
    <source>
        <dbReference type="Proteomes" id="UP000199440"/>
    </source>
</evidence>
<keyword evidence="3" id="KW-0732">Signal</keyword>
<organism evidence="5 6">
    <name type="scientific">Kriegella aquimaris</name>
    <dbReference type="NCBI Taxonomy" id="192904"/>
    <lineage>
        <taxon>Bacteria</taxon>
        <taxon>Pseudomonadati</taxon>
        <taxon>Bacteroidota</taxon>
        <taxon>Flavobacteriia</taxon>
        <taxon>Flavobacteriales</taxon>
        <taxon>Flavobacteriaceae</taxon>
        <taxon>Kriegella</taxon>
    </lineage>
</organism>
<dbReference type="OrthoDB" id="9771112at2"/>
<protein>
    <submittedName>
        <fullName evidence="5">CHAT domain-containing protein</fullName>
    </submittedName>
</protein>